<comment type="similarity">
    <text evidence="8 9">Belongs to the TonB-dependent receptor family.</text>
</comment>
<dbReference type="NCBIfam" id="TIGR04056">
    <property type="entry name" value="OMP_RagA_SusC"/>
    <property type="match status" value="1"/>
</dbReference>
<dbReference type="Pfam" id="PF00593">
    <property type="entry name" value="TonB_dep_Rec_b-barrel"/>
    <property type="match status" value="1"/>
</dbReference>
<evidence type="ECO:0000256" key="7">
    <source>
        <dbReference type="ARBA" id="ARBA00023237"/>
    </source>
</evidence>
<evidence type="ECO:0000256" key="8">
    <source>
        <dbReference type="PROSITE-ProRule" id="PRU01360"/>
    </source>
</evidence>
<evidence type="ECO:0000256" key="1">
    <source>
        <dbReference type="ARBA" id="ARBA00004571"/>
    </source>
</evidence>
<evidence type="ECO:0000256" key="3">
    <source>
        <dbReference type="ARBA" id="ARBA00022452"/>
    </source>
</evidence>
<keyword evidence="6 8" id="KW-0472">Membrane</keyword>
<accession>A0A414M4W0</accession>
<comment type="caution">
    <text evidence="13">The sequence shown here is derived from an EMBL/GenBank/DDBJ whole genome shotgun (WGS) entry which is preliminary data.</text>
</comment>
<evidence type="ECO:0000256" key="10">
    <source>
        <dbReference type="SAM" id="SignalP"/>
    </source>
</evidence>
<keyword evidence="5 9" id="KW-0798">TonB box</keyword>
<dbReference type="Gene3D" id="2.170.130.10">
    <property type="entry name" value="TonB-dependent receptor, plug domain"/>
    <property type="match status" value="1"/>
</dbReference>
<dbReference type="InterPro" id="IPR036942">
    <property type="entry name" value="Beta-barrel_TonB_sf"/>
</dbReference>
<evidence type="ECO:0000259" key="11">
    <source>
        <dbReference type="Pfam" id="PF00593"/>
    </source>
</evidence>
<keyword evidence="10" id="KW-0732">Signal</keyword>
<dbReference type="InterPro" id="IPR012910">
    <property type="entry name" value="Plug_dom"/>
</dbReference>
<dbReference type="InterPro" id="IPR039426">
    <property type="entry name" value="TonB-dep_rcpt-like"/>
</dbReference>
<dbReference type="SUPFAM" id="SSF49464">
    <property type="entry name" value="Carboxypeptidase regulatory domain-like"/>
    <property type="match status" value="1"/>
</dbReference>
<protein>
    <submittedName>
        <fullName evidence="13">TonB-dependent receptor</fullName>
    </submittedName>
</protein>
<dbReference type="NCBIfam" id="TIGR04057">
    <property type="entry name" value="SusC_RagA_signa"/>
    <property type="match status" value="1"/>
</dbReference>
<reference evidence="13 14" key="1">
    <citation type="submission" date="2018-08" db="EMBL/GenBank/DDBJ databases">
        <title>A genome reference for cultivated species of the human gut microbiota.</title>
        <authorList>
            <person name="Zou Y."/>
            <person name="Xue W."/>
            <person name="Luo G."/>
        </authorList>
    </citation>
    <scope>NUCLEOTIDE SEQUENCE [LARGE SCALE GENOMIC DNA]</scope>
    <source>
        <strain evidence="13 14">AM26-26AC</strain>
    </source>
</reference>
<keyword evidence="7 8" id="KW-0998">Cell outer membrane</keyword>
<dbReference type="InterPro" id="IPR037066">
    <property type="entry name" value="Plug_dom_sf"/>
</dbReference>
<sequence>MKITVAILTFALFHVAAIASYAQSAKVNLNVTNISVKEVLQKIEKISEYTFFYNDQTMDLGRKVSINARNKDITDIIFEILPNFTYRIENKKIILIPRSNHPDQPKQRKTISGVITDETGEPLIGASVQVKGKANGTITDYEGKFSLNVDNKDILEVSYIGFITQTVTVGSKTALSLVLREDVVGMEEVVVIGYGTIKTADVTSAVVSVKPENFTQGSVRDVGQLIQGKVAGLIINTTSGNPSDNSSIRLRGNTTLNGTSTSPLILIDGIPGDLNTVSPEDIESVDVLKDGSAAAIYGTRGTNGVIIITTKRADGDIRSRVDYSGYISTQKIRKKTEMLNADDYHRLISEGVIGKSHDYGGNTDWFEEVSRTPLIHNHDLTIRGGSQKTNYLVSINYNNSEGIFKKSFRERFSVRGDMNHSMFGGKLLLNLGIVSRNDKSSSFNGDIFKHINQSHPTVPVKNADGEWYEVTIQGVENPVSRIMEQDNERHSQYTRINGRITLKPIEGLNLQALVSYSKYNMQGGSYETSRHISTIRDGRNGVANLNADQNIDRLVNLTAEYKKSFKDHIFTLLAGYSYEDSDRRNQSMNNSDFATDIFGQFNIGLGEAGKKGTTFWGMSSGRDRTNLIGLFGRLNYNYKNRYLLMASVRREGASQLFGTKDPWGTFPAVSVGWRLKEEPFLKDASFINDLKLRAGYGVTGTQPNSSFLGVATLKYSGATFTNGQWIQTLVPGRNPNPNLRWEEKHETNVGIDFAFLRGRLSGSVDYYVRKIDGLLYDYTVPVPPNLVNTTRANVGEMKNEGIEILLRAIPVKTKDFEWNTDMTFSTNKNKLVTLSNDLYKPQNSYITSGDAQIPIYGPTHRLDVGGAIGNFWGYKVIDIDSDGKWIYESPETGKAVAYDDFAKVDENKMIIGNGLPKFYLSWNNSIRYKNFDFAVTMRGAFGYEILNFERMYYENTKTHQLYNRLKTAYDPIFGKAVLNNDLDLEYNSYYIEKGDHWKIDNITLGYTFNTKNWKYIDRLRIYASTLNTFVFTKYKGTDPEVSSTGLAPGNDLPNKYPTVRTFTFGLNISF</sequence>
<feature type="domain" description="TonB-dependent receptor plug" evidence="12">
    <location>
        <begin position="200"/>
        <end position="305"/>
    </location>
</feature>
<keyword evidence="4 8" id="KW-0812">Transmembrane</keyword>
<keyword evidence="13" id="KW-0675">Receptor</keyword>
<name>A0A414M4W0_9BACE</name>
<evidence type="ECO:0000259" key="12">
    <source>
        <dbReference type="Pfam" id="PF07715"/>
    </source>
</evidence>
<dbReference type="InterPro" id="IPR023997">
    <property type="entry name" value="TonB-dep_OMP_SusC/RagA_CS"/>
</dbReference>
<evidence type="ECO:0000256" key="6">
    <source>
        <dbReference type="ARBA" id="ARBA00023136"/>
    </source>
</evidence>
<dbReference type="Gene3D" id="2.40.170.20">
    <property type="entry name" value="TonB-dependent receptor, beta-barrel domain"/>
    <property type="match status" value="1"/>
</dbReference>
<dbReference type="Proteomes" id="UP000283538">
    <property type="component" value="Unassembled WGS sequence"/>
</dbReference>
<evidence type="ECO:0000313" key="14">
    <source>
        <dbReference type="Proteomes" id="UP000283538"/>
    </source>
</evidence>
<evidence type="ECO:0000256" key="4">
    <source>
        <dbReference type="ARBA" id="ARBA00022692"/>
    </source>
</evidence>
<organism evidence="13 14">
    <name type="scientific">Bacteroides eggerthii</name>
    <dbReference type="NCBI Taxonomy" id="28111"/>
    <lineage>
        <taxon>Bacteria</taxon>
        <taxon>Pseudomonadati</taxon>
        <taxon>Bacteroidota</taxon>
        <taxon>Bacteroidia</taxon>
        <taxon>Bacteroidales</taxon>
        <taxon>Bacteroidaceae</taxon>
        <taxon>Bacteroides</taxon>
    </lineage>
</organism>
<proteinExistence type="inferred from homology"/>
<dbReference type="InterPro" id="IPR000531">
    <property type="entry name" value="Beta-barrel_TonB"/>
</dbReference>
<dbReference type="Pfam" id="PF13715">
    <property type="entry name" value="CarbopepD_reg_2"/>
    <property type="match status" value="1"/>
</dbReference>
<dbReference type="InterPro" id="IPR008969">
    <property type="entry name" value="CarboxyPept-like_regulatory"/>
</dbReference>
<evidence type="ECO:0000313" key="13">
    <source>
        <dbReference type="EMBL" id="RHF04162.1"/>
    </source>
</evidence>
<gene>
    <name evidence="13" type="ORF">DW701_15595</name>
</gene>
<dbReference type="SUPFAM" id="SSF56935">
    <property type="entry name" value="Porins"/>
    <property type="match status" value="1"/>
</dbReference>
<dbReference type="EMBL" id="QSLA01000023">
    <property type="protein sequence ID" value="RHF04162.1"/>
    <property type="molecule type" value="Genomic_DNA"/>
</dbReference>
<dbReference type="GO" id="GO:0009279">
    <property type="term" value="C:cell outer membrane"/>
    <property type="evidence" value="ECO:0007669"/>
    <property type="project" value="UniProtKB-SubCell"/>
</dbReference>
<dbReference type="AlphaFoldDB" id="A0A414M4W0"/>
<comment type="subcellular location">
    <subcellularLocation>
        <location evidence="1 8">Cell outer membrane</location>
        <topology evidence="1 8">Multi-pass membrane protein</topology>
    </subcellularLocation>
</comment>
<feature type="signal peptide" evidence="10">
    <location>
        <begin position="1"/>
        <end position="21"/>
    </location>
</feature>
<dbReference type="FunFam" id="2.60.40.1120:FF:000003">
    <property type="entry name" value="Outer membrane protein Omp121"/>
    <property type="match status" value="1"/>
</dbReference>
<dbReference type="InterPro" id="IPR023996">
    <property type="entry name" value="TonB-dep_OMP_SusC/RagA"/>
</dbReference>
<keyword evidence="2 8" id="KW-0813">Transport</keyword>
<feature type="domain" description="TonB-dependent receptor-like beta-barrel" evidence="11">
    <location>
        <begin position="486"/>
        <end position="890"/>
    </location>
</feature>
<dbReference type="Pfam" id="PF07715">
    <property type="entry name" value="Plug"/>
    <property type="match status" value="1"/>
</dbReference>
<dbReference type="PROSITE" id="PS52016">
    <property type="entry name" value="TONB_DEPENDENT_REC_3"/>
    <property type="match status" value="1"/>
</dbReference>
<evidence type="ECO:0000256" key="5">
    <source>
        <dbReference type="ARBA" id="ARBA00023077"/>
    </source>
</evidence>
<dbReference type="Gene3D" id="2.60.40.1120">
    <property type="entry name" value="Carboxypeptidase-like, regulatory domain"/>
    <property type="match status" value="1"/>
</dbReference>
<evidence type="ECO:0000256" key="9">
    <source>
        <dbReference type="RuleBase" id="RU003357"/>
    </source>
</evidence>
<feature type="chain" id="PRO_5041088227" evidence="10">
    <location>
        <begin position="22"/>
        <end position="1070"/>
    </location>
</feature>
<keyword evidence="3 8" id="KW-1134">Transmembrane beta strand</keyword>
<evidence type="ECO:0000256" key="2">
    <source>
        <dbReference type="ARBA" id="ARBA00022448"/>
    </source>
</evidence>